<dbReference type="Pfam" id="PF13347">
    <property type="entry name" value="MFS_2"/>
    <property type="match status" value="1"/>
</dbReference>
<dbReference type="Gene3D" id="1.20.1250.20">
    <property type="entry name" value="MFS general substrate transporter like domains"/>
    <property type="match status" value="1"/>
</dbReference>
<feature type="transmembrane region" description="Helical" evidence="1">
    <location>
        <begin position="61"/>
        <end position="84"/>
    </location>
</feature>
<dbReference type="EMBL" id="FNZK01000005">
    <property type="protein sequence ID" value="SEJ29464.1"/>
    <property type="molecule type" value="Genomic_DNA"/>
</dbReference>
<keyword evidence="2" id="KW-0813">Transport</keyword>
<dbReference type="Proteomes" id="UP000199662">
    <property type="component" value="Unassembled WGS sequence"/>
</dbReference>
<keyword evidence="1" id="KW-0812">Transmembrane</keyword>
<keyword evidence="2" id="KW-0762">Sugar transport</keyword>
<sequence>MFVFNASLLYLGRIFGAFSLSTLVAKVDNKRTLPMISFFVSGVLMVIMTFLPVHTQIGLDLYNFMTFITGIGGGLGLASMFGMVPDTTEYSQHKSQIRAAGFISSFINFAFKVGMAICTAVIGWVLGYLGYAANIIQSPTVLNAINICMNMVCGIVLLVGGFAMIFYNLDKKTYAHMVDALENTRIENKK</sequence>
<protein>
    <submittedName>
        <fullName evidence="2">MFS/sugar transport protein</fullName>
    </submittedName>
</protein>
<dbReference type="AlphaFoldDB" id="A0A1H6XPF0"/>
<dbReference type="SUPFAM" id="SSF103473">
    <property type="entry name" value="MFS general substrate transporter"/>
    <property type="match status" value="1"/>
</dbReference>
<keyword evidence="1" id="KW-1133">Transmembrane helix</keyword>
<accession>A0A1H6XPF0</accession>
<feature type="transmembrane region" description="Helical" evidence="1">
    <location>
        <begin position="141"/>
        <end position="167"/>
    </location>
</feature>
<evidence type="ECO:0000313" key="2">
    <source>
        <dbReference type="EMBL" id="SEJ29464.1"/>
    </source>
</evidence>
<dbReference type="STRING" id="84035.SAMN05660742_105171"/>
<reference evidence="2 3" key="1">
    <citation type="submission" date="2016-10" db="EMBL/GenBank/DDBJ databases">
        <authorList>
            <person name="de Groot N.N."/>
        </authorList>
    </citation>
    <scope>NUCLEOTIDE SEQUENCE [LARGE SCALE GENOMIC DNA]</scope>
    <source>
        <strain evidence="2 3">DSM 2179</strain>
    </source>
</reference>
<dbReference type="InterPro" id="IPR036259">
    <property type="entry name" value="MFS_trans_sf"/>
</dbReference>
<keyword evidence="1" id="KW-0472">Membrane</keyword>
<proteinExistence type="predicted"/>
<gene>
    <name evidence="2" type="ORF">SAMN05660742_105171</name>
</gene>
<organism evidence="2 3">
    <name type="scientific">Propionispira arboris</name>
    <dbReference type="NCBI Taxonomy" id="84035"/>
    <lineage>
        <taxon>Bacteria</taxon>
        <taxon>Bacillati</taxon>
        <taxon>Bacillota</taxon>
        <taxon>Negativicutes</taxon>
        <taxon>Selenomonadales</taxon>
        <taxon>Selenomonadaceae</taxon>
        <taxon>Propionispira</taxon>
    </lineage>
</organism>
<name>A0A1H6XPF0_9FIRM</name>
<feature type="transmembrane region" description="Helical" evidence="1">
    <location>
        <begin position="105"/>
        <end position="129"/>
    </location>
</feature>
<keyword evidence="3" id="KW-1185">Reference proteome</keyword>
<evidence type="ECO:0000256" key="1">
    <source>
        <dbReference type="SAM" id="Phobius"/>
    </source>
</evidence>
<evidence type="ECO:0000313" key="3">
    <source>
        <dbReference type="Proteomes" id="UP000199662"/>
    </source>
</evidence>
<feature type="transmembrane region" description="Helical" evidence="1">
    <location>
        <begin position="36"/>
        <end position="55"/>
    </location>
</feature>